<dbReference type="PANTHER" id="PTHR30244">
    <property type="entry name" value="TRANSAMINASE"/>
    <property type="match status" value="1"/>
</dbReference>
<dbReference type="SUPFAM" id="SSF53383">
    <property type="entry name" value="PLP-dependent transferases"/>
    <property type="match status" value="1"/>
</dbReference>
<dbReference type="AlphaFoldDB" id="A0A383B0N6"/>
<feature type="non-terminal residue" evidence="1">
    <location>
        <position position="163"/>
    </location>
</feature>
<dbReference type="InterPro" id="IPR000653">
    <property type="entry name" value="DegT/StrS_aminotransferase"/>
</dbReference>
<organism evidence="1">
    <name type="scientific">marine metagenome</name>
    <dbReference type="NCBI Taxonomy" id="408172"/>
    <lineage>
        <taxon>unclassified sequences</taxon>
        <taxon>metagenomes</taxon>
        <taxon>ecological metagenomes</taxon>
    </lineage>
</organism>
<dbReference type="InterPro" id="IPR015424">
    <property type="entry name" value="PyrdxlP-dep_Trfase"/>
</dbReference>
<gene>
    <name evidence="1" type="ORF">METZ01_LOCUS465889</name>
</gene>
<evidence type="ECO:0008006" key="2">
    <source>
        <dbReference type="Google" id="ProtNLM"/>
    </source>
</evidence>
<dbReference type="PANTHER" id="PTHR30244:SF34">
    <property type="entry name" value="DTDP-4-AMINO-4,6-DIDEOXYGALACTOSE TRANSAMINASE"/>
    <property type="match status" value="1"/>
</dbReference>
<dbReference type="EMBL" id="UINC01196151">
    <property type="protein sequence ID" value="SVE13035.1"/>
    <property type="molecule type" value="Genomic_DNA"/>
</dbReference>
<dbReference type="InterPro" id="IPR015421">
    <property type="entry name" value="PyrdxlP-dep_Trfase_major"/>
</dbReference>
<dbReference type="GO" id="GO:0000271">
    <property type="term" value="P:polysaccharide biosynthetic process"/>
    <property type="evidence" value="ECO:0007669"/>
    <property type="project" value="TreeGrafter"/>
</dbReference>
<dbReference type="GO" id="GO:0008483">
    <property type="term" value="F:transaminase activity"/>
    <property type="evidence" value="ECO:0007669"/>
    <property type="project" value="TreeGrafter"/>
</dbReference>
<name>A0A383B0N6_9ZZZZ</name>
<reference evidence="1" key="1">
    <citation type="submission" date="2018-05" db="EMBL/GenBank/DDBJ databases">
        <authorList>
            <person name="Lanie J.A."/>
            <person name="Ng W.-L."/>
            <person name="Kazmierczak K.M."/>
            <person name="Andrzejewski T.M."/>
            <person name="Davidsen T.M."/>
            <person name="Wayne K.J."/>
            <person name="Tettelin H."/>
            <person name="Glass J.I."/>
            <person name="Rusch D."/>
            <person name="Podicherti R."/>
            <person name="Tsui H.-C.T."/>
            <person name="Winkler M.E."/>
        </authorList>
    </citation>
    <scope>NUCLEOTIDE SEQUENCE</scope>
</reference>
<accession>A0A383B0N6</accession>
<dbReference type="Pfam" id="PF01041">
    <property type="entry name" value="DegT_DnrJ_EryC1"/>
    <property type="match status" value="1"/>
</dbReference>
<protein>
    <recommendedName>
        <fullName evidence="2">Aminotransferase class I/classII domain-containing protein</fullName>
    </recommendedName>
</protein>
<sequence length="163" mass="16737">VHIDDETEQRVLEVLRSGQLAQGPQVAELERLFASVHGVEHAIAVSSGTTALVAALQALGVGPGDEVVTSPFTFVATLNAILDCGATARFADIGDDYNVLPDAMGSCIGPSTRALLPVHLYGTMADMTPIVDLATSAGLAIVEDAAQAVGAEYQGRMAGSFGL</sequence>
<proteinExistence type="predicted"/>
<dbReference type="Gene3D" id="3.40.640.10">
    <property type="entry name" value="Type I PLP-dependent aspartate aminotransferase-like (Major domain)"/>
    <property type="match status" value="1"/>
</dbReference>
<feature type="non-terminal residue" evidence="1">
    <location>
        <position position="1"/>
    </location>
</feature>
<evidence type="ECO:0000313" key="1">
    <source>
        <dbReference type="EMBL" id="SVE13035.1"/>
    </source>
</evidence>
<dbReference type="GO" id="GO:0030170">
    <property type="term" value="F:pyridoxal phosphate binding"/>
    <property type="evidence" value="ECO:0007669"/>
    <property type="project" value="TreeGrafter"/>
</dbReference>